<comment type="function">
    <text evidence="1">Core subunit of the mitochondrial membrane respiratory chain NADH dehydrogenase (Complex I) that is believed to belong to the minimal assembly required for catalysis. Complex I functions in the transfer of electrons from NADH to the respiratory chain. The immediate electron acceptor for the enzyme is believed to be ubiquinone.</text>
</comment>
<keyword evidence="7" id="KW-0999">Mitochondrion inner membrane</keyword>
<feature type="transmembrane region" description="Helical" evidence="14">
    <location>
        <begin position="172"/>
        <end position="191"/>
    </location>
</feature>
<dbReference type="GO" id="GO:0009060">
    <property type="term" value="P:aerobic respiration"/>
    <property type="evidence" value="ECO:0007669"/>
    <property type="project" value="TreeGrafter"/>
</dbReference>
<accession>A0A514LQG9</accession>
<keyword evidence="8 14" id="KW-1133">Transmembrane helix</keyword>
<evidence type="ECO:0000256" key="11">
    <source>
        <dbReference type="ARBA" id="ARBA00023136"/>
    </source>
</evidence>
<dbReference type="EMBL" id="MK393998">
    <property type="protein sequence ID" value="QDI94049.1"/>
    <property type="molecule type" value="Genomic_DNA"/>
</dbReference>
<feature type="transmembrane region" description="Helical" evidence="14">
    <location>
        <begin position="220"/>
        <end position="244"/>
    </location>
</feature>
<dbReference type="GO" id="GO:0005743">
    <property type="term" value="C:mitochondrial inner membrane"/>
    <property type="evidence" value="ECO:0007669"/>
    <property type="project" value="UniProtKB-SubCell"/>
</dbReference>
<feature type="transmembrane region" description="Helical" evidence="14">
    <location>
        <begin position="250"/>
        <end position="266"/>
    </location>
</feature>
<dbReference type="PROSITE" id="PS00667">
    <property type="entry name" value="COMPLEX1_ND1_1"/>
    <property type="match status" value="1"/>
</dbReference>
<keyword evidence="9 13" id="KW-0830">Ubiquinone</keyword>
<protein>
    <recommendedName>
        <fullName evidence="4 13">NADH-ubiquinone oxidoreductase chain 1</fullName>
        <ecNumber evidence="13">7.1.1.2</ecNumber>
    </recommendedName>
</protein>
<dbReference type="HAMAP" id="MF_01350">
    <property type="entry name" value="NDH1_NuoH"/>
    <property type="match status" value="1"/>
</dbReference>
<evidence type="ECO:0000313" key="15">
    <source>
        <dbReference type="EMBL" id="QDI94049.1"/>
    </source>
</evidence>
<evidence type="ECO:0000256" key="8">
    <source>
        <dbReference type="ARBA" id="ARBA00022989"/>
    </source>
</evidence>
<evidence type="ECO:0000256" key="1">
    <source>
        <dbReference type="ARBA" id="ARBA00003257"/>
    </source>
</evidence>
<evidence type="ECO:0000256" key="4">
    <source>
        <dbReference type="ARBA" id="ARBA00021009"/>
    </source>
</evidence>
<comment type="subcellular location">
    <subcellularLocation>
        <location evidence="2 12">Mitochondrion inner membrane</location>
        <topology evidence="2 12">Multi-pass membrane protein</topology>
    </subcellularLocation>
</comment>
<geneLocation type="mitochondrion" evidence="15"/>
<feature type="transmembrane region" description="Helical" evidence="14">
    <location>
        <begin position="70"/>
        <end position="89"/>
    </location>
</feature>
<dbReference type="GO" id="GO:0003954">
    <property type="term" value="F:NADH dehydrogenase activity"/>
    <property type="evidence" value="ECO:0007669"/>
    <property type="project" value="TreeGrafter"/>
</dbReference>
<name>A0A514LQG9_9HEMI</name>
<keyword evidence="12" id="KW-0520">NAD</keyword>
<keyword evidence="10 13" id="KW-0496">Mitochondrion</keyword>
<dbReference type="InterPro" id="IPR001694">
    <property type="entry name" value="NADH_UbQ_OxRdtase_su1/FPO"/>
</dbReference>
<comment type="catalytic activity">
    <reaction evidence="13">
        <text>a ubiquinone + NADH + 5 H(+)(in) = a ubiquinol + NAD(+) + 4 H(+)(out)</text>
        <dbReference type="Rhea" id="RHEA:29091"/>
        <dbReference type="Rhea" id="RHEA-COMP:9565"/>
        <dbReference type="Rhea" id="RHEA-COMP:9566"/>
        <dbReference type="ChEBI" id="CHEBI:15378"/>
        <dbReference type="ChEBI" id="CHEBI:16389"/>
        <dbReference type="ChEBI" id="CHEBI:17976"/>
        <dbReference type="ChEBI" id="CHEBI:57540"/>
        <dbReference type="ChEBI" id="CHEBI:57945"/>
        <dbReference type="EC" id="7.1.1.2"/>
    </reaction>
</comment>
<dbReference type="EC" id="7.1.1.2" evidence="13"/>
<dbReference type="AlphaFoldDB" id="A0A514LQG9"/>
<evidence type="ECO:0000256" key="3">
    <source>
        <dbReference type="ARBA" id="ARBA00010535"/>
    </source>
</evidence>
<evidence type="ECO:0000256" key="12">
    <source>
        <dbReference type="RuleBase" id="RU000471"/>
    </source>
</evidence>
<evidence type="ECO:0000256" key="2">
    <source>
        <dbReference type="ARBA" id="ARBA00004448"/>
    </source>
</evidence>
<evidence type="ECO:0000256" key="14">
    <source>
        <dbReference type="SAM" id="Phobius"/>
    </source>
</evidence>
<evidence type="ECO:0000256" key="9">
    <source>
        <dbReference type="ARBA" id="ARBA00023075"/>
    </source>
</evidence>
<evidence type="ECO:0000256" key="10">
    <source>
        <dbReference type="ARBA" id="ARBA00023128"/>
    </source>
</evidence>
<sequence>MFLLNFLILLVFVLVSVAFVTLLERSVLGYIQLRSGPNKVGFMGILQPFSDGIKLFFKEQTFPLKSNIMVYYYTPIFMLILSFVLWLLFPYFINVFSFDYGLLFFLCCTGLGVYGVMLCGWSSNSSYALLGCIRAVAQTISYEVSMALIIICMMIYVFSYNFVDFMYFQSNVWFIFISFPLFFCWVSSCLAETNRSPFDFAEGESELVSGFNVEYSSGGFAFIFLAEYSNIIFMSLITCVFFLGCDLYSYMFYISWVFIVFCFIWVRGTLPRFRYDKLMYLSWKMFLPLSLNYLLFLVGVYFYMLNFI</sequence>
<comment type="similarity">
    <text evidence="3 12">Belongs to the complex I subunit 1 family.</text>
</comment>
<keyword evidence="11 14" id="KW-0472">Membrane</keyword>
<dbReference type="InterPro" id="IPR018086">
    <property type="entry name" value="NADH_UbQ_OxRdtase_su1_CS"/>
</dbReference>
<feature type="transmembrane region" description="Helical" evidence="14">
    <location>
        <begin position="6"/>
        <end position="23"/>
    </location>
</feature>
<evidence type="ECO:0000256" key="5">
    <source>
        <dbReference type="ARBA" id="ARBA00022448"/>
    </source>
</evidence>
<dbReference type="Pfam" id="PF00146">
    <property type="entry name" value="NADHdh"/>
    <property type="match status" value="1"/>
</dbReference>
<gene>
    <name evidence="15" type="primary">ND1</name>
</gene>
<feature type="transmembrane region" description="Helical" evidence="14">
    <location>
        <begin position="101"/>
        <end position="121"/>
    </location>
</feature>
<evidence type="ECO:0000256" key="13">
    <source>
        <dbReference type="RuleBase" id="RU000473"/>
    </source>
</evidence>
<feature type="transmembrane region" description="Helical" evidence="14">
    <location>
        <begin position="142"/>
        <end position="160"/>
    </location>
</feature>
<dbReference type="PROSITE" id="PS00668">
    <property type="entry name" value="COMPLEX1_ND1_2"/>
    <property type="match status" value="1"/>
</dbReference>
<reference evidence="15" key="1">
    <citation type="journal article" date="2019" name="Methods Ecol Evol">
        <title>Cost efficient high throughput capture of museum arthropod specimen DNA using PCR generated baits.</title>
        <authorList>
            <person name="Knyshov A."/>
            <person name="Gordon E.R.L."/>
            <person name="Weirauch C."/>
        </authorList>
    </citation>
    <scope>NUCLEOTIDE SEQUENCE</scope>
</reference>
<organism evidence="15">
    <name type="scientific">Tuxedo sp. ph57</name>
    <dbReference type="NCBI Taxonomy" id="2127006"/>
    <lineage>
        <taxon>Eukaryota</taxon>
        <taxon>Metazoa</taxon>
        <taxon>Ecdysozoa</taxon>
        <taxon>Arthropoda</taxon>
        <taxon>Hexapoda</taxon>
        <taxon>Insecta</taxon>
        <taxon>Pterygota</taxon>
        <taxon>Neoptera</taxon>
        <taxon>Paraneoptera</taxon>
        <taxon>Hemiptera</taxon>
        <taxon>Heteroptera</taxon>
        <taxon>Panheteroptera</taxon>
        <taxon>Cimicomorpha</taxon>
        <taxon>Miridae</taxon>
        <taxon>Phylini</taxon>
        <taxon>Tuxedo</taxon>
    </lineage>
</organism>
<dbReference type="PANTHER" id="PTHR11432:SF3">
    <property type="entry name" value="NADH-UBIQUINONE OXIDOREDUCTASE CHAIN 1"/>
    <property type="match status" value="1"/>
</dbReference>
<dbReference type="GO" id="GO:0008137">
    <property type="term" value="F:NADH dehydrogenase (ubiquinone) activity"/>
    <property type="evidence" value="ECO:0007669"/>
    <property type="project" value="UniProtKB-EC"/>
</dbReference>
<keyword evidence="5" id="KW-0813">Transport</keyword>
<feature type="transmembrane region" description="Helical" evidence="14">
    <location>
        <begin position="286"/>
        <end position="304"/>
    </location>
</feature>
<evidence type="ECO:0000256" key="7">
    <source>
        <dbReference type="ARBA" id="ARBA00022792"/>
    </source>
</evidence>
<evidence type="ECO:0000256" key="6">
    <source>
        <dbReference type="ARBA" id="ARBA00022692"/>
    </source>
</evidence>
<keyword evidence="6 12" id="KW-0812">Transmembrane</keyword>
<proteinExistence type="inferred from homology"/>
<dbReference type="PANTHER" id="PTHR11432">
    <property type="entry name" value="NADH DEHYDROGENASE SUBUNIT 1"/>
    <property type="match status" value="1"/>
</dbReference>